<dbReference type="RefSeq" id="WP_052544210.1">
    <property type="nucleotide sequence ID" value="NZ_CAACXP010000004.1"/>
</dbReference>
<protein>
    <submittedName>
        <fullName evidence="1">Uncharacterized protein</fullName>
    </submittedName>
</protein>
<sequence>MNADRPLDLITIAEAAELLGEEVLGIGQAIGVWMVRGVLMVSQREVIEYQLRSAGLIPAAEWTGPDPV</sequence>
<dbReference type="AlphaFoldDB" id="A0AB38D3K3"/>
<name>A0AB38D3K3_9MYCO</name>
<proteinExistence type="predicted"/>
<reference evidence="1 2" key="1">
    <citation type="submission" date="2016-11" db="EMBL/GenBank/DDBJ databases">
        <authorList>
            <consortium name="Pathogen Informatics"/>
        </authorList>
    </citation>
    <scope>NUCLEOTIDE SEQUENCE [LARGE SCALE GENOMIC DNA]</scope>
    <source>
        <strain evidence="1 2">104</strain>
    </source>
</reference>
<evidence type="ECO:0000313" key="1">
    <source>
        <dbReference type="EMBL" id="SIB52462.1"/>
    </source>
</evidence>
<gene>
    <name evidence="1" type="ORF">SAMEA2070301_03950</name>
</gene>
<evidence type="ECO:0000313" key="2">
    <source>
        <dbReference type="Proteomes" id="UP000185210"/>
    </source>
</evidence>
<organism evidence="1 2">
    <name type="scientific">Mycobacteroides abscessus subsp. abscessus</name>
    <dbReference type="NCBI Taxonomy" id="1185650"/>
    <lineage>
        <taxon>Bacteria</taxon>
        <taxon>Bacillati</taxon>
        <taxon>Actinomycetota</taxon>
        <taxon>Actinomycetes</taxon>
        <taxon>Mycobacteriales</taxon>
        <taxon>Mycobacteriaceae</taxon>
        <taxon>Mycobacteroides</taxon>
        <taxon>Mycobacteroides abscessus</taxon>
    </lineage>
</organism>
<dbReference type="Proteomes" id="UP000185210">
    <property type="component" value="Unassembled WGS sequence"/>
</dbReference>
<dbReference type="EMBL" id="FSHM01000006">
    <property type="protein sequence ID" value="SIB52462.1"/>
    <property type="molecule type" value="Genomic_DNA"/>
</dbReference>
<comment type="caution">
    <text evidence="1">The sequence shown here is derived from an EMBL/GenBank/DDBJ whole genome shotgun (WGS) entry which is preliminary data.</text>
</comment>
<accession>A0AB38D3K3</accession>